<sequence>MTRAPATRLAGSGCDGEPAGSACESWISAVDARKSLIVEGTAALRCTAIATSHTAFAMSPADPRAAAASFSSLFKVLKEKKKEDAEAAATGRHRTPRVGRALPSVAIDAAVSRHGSGAAATRE</sequence>
<gene>
    <name evidence="1" type="ORF">BAR24066_04460</name>
    <name evidence="2" type="ORF">OHZ10_00790</name>
</gene>
<evidence type="ECO:0000313" key="1">
    <source>
        <dbReference type="EMBL" id="VWB93790.1"/>
    </source>
</evidence>
<dbReference type="AlphaFoldDB" id="A0A9Q9USA2"/>
<reference evidence="1 3" key="1">
    <citation type="submission" date="2019-09" db="EMBL/GenBank/DDBJ databases">
        <authorList>
            <person name="Depoorter E."/>
        </authorList>
    </citation>
    <scope>NUCLEOTIDE SEQUENCE [LARGE SCALE GENOMIC DNA]</scope>
    <source>
        <strain evidence="1">LMG 24066</strain>
    </source>
</reference>
<accession>A0A9Q9USA2</accession>
<keyword evidence="4" id="KW-1185">Reference proteome</keyword>
<dbReference type="EMBL" id="CP109821">
    <property type="protein sequence ID" value="XAE48198.1"/>
    <property type="molecule type" value="Genomic_DNA"/>
</dbReference>
<evidence type="ECO:0000313" key="2">
    <source>
        <dbReference type="EMBL" id="XAE48198.1"/>
    </source>
</evidence>
<dbReference type="RefSeq" id="WP_174993415.1">
    <property type="nucleotide sequence ID" value="NZ_CABVPX010000019.1"/>
</dbReference>
<organism evidence="1 3">
    <name type="scientific">Burkholderia arboris</name>
    <dbReference type="NCBI Taxonomy" id="488730"/>
    <lineage>
        <taxon>Bacteria</taxon>
        <taxon>Pseudomonadati</taxon>
        <taxon>Pseudomonadota</taxon>
        <taxon>Betaproteobacteria</taxon>
        <taxon>Burkholderiales</taxon>
        <taxon>Burkholderiaceae</taxon>
        <taxon>Burkholderia</taxon>
        <taxon>Burkholderia cepacia complex</taxon>
    </lineage>
</organism>
<protein>
    <submittedName>
        <fullName evidence="1">Uncharacterized protein</fullName>
    </submittedName>
</protein>
<evidence type="ECO:0000313" key="4">
    <source>
        <dbReference type="Proteomes" id="UP001448498"/>
    </source>
</evidence>
<name>A0A9Q9USA2_9BURK</name>
<dbReference type="EMBL" id="CABVPX010000019">
    <property type="protein sequence ID" value="VWB93790.1"/>
    <property type="molecule type" value="Genomic_DNA"/>
</dbReference>
<dbReference type="Proteomes" id="UP000494172">
    <property type="component" value="Unassembled WGS sequence"/>
</dbReference>
<dbReference type="Proteomes" id="UP001448498">
    <property type="component" value="Chromosome 1"/>
</dbReference>
<evidence type="ECO:0000313" key="3">
    <source>
        <dbReference type="Proteomes" id="UP000494172"/>
    </source>
</evidence>
<reference evidence="2 4" key="2">
    <citation type="submission" date="2022-10" db="EMBL/GenBank/DDBJ databases">
        <title>Genomic of Burkholderia cepacia PN-1.</title>
        <authorList>
            <person name="Yang Y."/>
            <person name="Guan H."/>
            <person name="Huang J."/>
        </authorList>
    </citation>
    <scope>NUCLEOTIDE SEQUENCE [LARGE SCALE GENOMIC DNA]</scope>
    <source>
        <strain evidence="2 4">PN-1</strain>
    </source>
</reference>
<proteinExistence type="predicted"/>